<dbReference type="CDD" id="cd13777">
    <property type="entry name" value="Aar2_N"/>
    <property type="match status" value="1"/>
</dbReference>
<gene>
    <name evidence="12" type="ORF">HOLleu_21319</name>
</gene>
<dbReference type="PANTHER" id="PTHR12689">
    <property type="entry name" value="A1 CISTRON SPLICING FACTOR AAR2-RELATED"/>
    <property type="match status" value="1"/>
</dbReference>
<keyword evidence="5" id="KW-0747">Spliceosome</keyword>
<evidence type="ECO:0000256" key="8">
    <source>
        <dbReference type="ARBA" id="ARBA00047009"/>
    </source>
</evidence>
<evidence type="ECO:0000256" key="3">
    <source>
        <dbReference type="ARBA" id="ARBA00016372"/>
    </source>
</evidence>
<dbReference type="CDD" id="cd13778">
    <property type="entry name" value="Aar2_C"/>
    <property type="match status" value="1"/>
</dbReference>
<evidence type="ECO:0000256" key="5">
    <source>
        <dbReference type="ARBA" id="ARBA00022728"/>
    </source>
</evidence>
<organism evidence="12 13">
    <name type="scientific">Holothuria leucospilota</name>
    <name type="common">Black long sea cucumber</name>
    <name type="synonym">Mertensiothuria leucospilota</name>
    <dbReference type="NCBI Taxonomy" id="206669"/>
    <lineage>
        <taxon>Eukaryota</taxon>
        <taxon>Metazoa</taxon>
        <taxon>Echinodermata</taxon>
        <taxon>Eleutherozoa</taxon>
        <taxon>Echinozoa</taxon>
        <taxon>Holothuroidea</taxon>
        <taxon>Aspidochirotacea</taxon>
        <taxon>Aspidochirotida</taxon>
        <taxon>Holothuriidae</taxon>
        <taxon>Holothuria</taxon>
    </lineage>
</organism>
<dbReference type="Proteomes" id="UP001152320">
    <property type="component" value="Chromosome 10"/>
</dbReference>
<evidence type="ECO:0000256" key="7">
    <source>
        <dbReference type="ARBA" id="ARBA00030625"/>
    </source>
</evidence>
<evidence type="ECO:0000313" key="12">
    <source>
        <dbReference type="EMBL" id="KAJ8034467.1"/>
    </source>
</evidence>
<dbReference type="Gene3D" id="2.60.34.20">
    <property type="match status" value="1"/>
</dbReference>
<protein>
    <recommendedName>
        <fullName evidence="3">Protein AAR2 homolog</fullName>
    </recommendedName>
    <alternativeName>
        <fullName evidence="7">AAR2 splicing factor homolog</fullName>
    </alternativeName>
</protein>
<keyword evidence="13" id="KW-1185">Reference proteome</keyword>
<dbReference type="Pfam" id="PF20981">
    <property type="entry name" value="AAR2_1st"/>
    <property type="match status" value="1"/>
</dbReference>
<dbReference type="Pfam" id="PF05282">
    <property type="entry name" value="AAR2"/>
    <property type="match status" value="1"/>
</dbReference>
<dbReference type="GO" id="GO:0000244">
    <property type="term" value="P:spliceosomal tri-snRNP complex assembly"/>
    <property type="evidence" value="ECO:0007669"/>
    <property type="project" value="TreeGrafter"/>
</dbReference>
<accession>A0A9Q1H3X7</accession>
<dbReference type="AlphaFoldDB" id="A0A9Q1H3X7"/>
<evidence type="ECO:0000259" key="10">
    <source>
        <dbReference type="Pfam" id="PF05282"/>
    </source>
</evidence>
<feature type="domain" description="AAR2 N-terminal" evidence="11">
    <location>
        <begin position="12"/>
        <end position="144"/>
    </location>
</feature>
<evidence type="ECO:0000256" key="6">
    <source>
        <dbReference type="ARBA" id="ARBA00023187"/>
    </source>
</evidence>
<dbReference type="InterPro" id="IPR033648">
    <property type="entry name" value="AAR2_C"/>
</dbReference>
<sequence>MDQDTAKRLFDEGAILLFLDVPPGTEFGIDYNTWNTGEKFKGVKMIPAGIHFVHYSAVNVTQGDQAPRTSFFHCFSPREVVIKRWDRSLEDIKDEIISDEEMEEKRSSLKELDPFLGAYPYEHFKKWVSLTNQITHDLVLRVQPQCGKIASAAQLVPDEVTRTTSDRAKLKPREEGSSAEDNLPRMHTQPGTALRFSSIPKKKYPPGATPAEITKHSMDHSFLLTSLINSNYANEPMQLLGEIQIAFVCFLIGQVYDAFEQWKQLISLLCSCEDAIADYEPMYVSFIQMLHFQLKEIPSDFFVDIVSQNNFLTTTLRMFFENLGSSNANQSLKQKGKGFQQNLTKKFRWDFESEPDDEAPVVVEL</sequence>
<dbReference type="EMBL" id="JAIZAY010000010">
    <property type="protein sequence ID" value="KAJ8034467.1"/>
    <property type="molecule type" value="Genomic_DNA"/>
</dbReference>
<evidence type="ECO:0000256" key="9">
    <source>
        <dbReference type="SAM" id="MobiDB-lite"/>
    </source>
</evidence>
<dbReference type="FunFam" id="1.25.40.550:FF:000001">
    <property type="entry name" value="AAR2 splicing factor homolog"/>
    <property type="match status" value="1"/>
</dbReference>
<evidence type="ECO:0000256" key="2">
    <source>
        <dbReference type="ARBA" id="ARBA00006281"/>
    </source>
</evidence>
<name>A0A9Q1H3X7_HOLLE</name>
<dbReference type="OrthoDB" id="201752at2759"/>
<comment type="caution">
    <text evidence="12">The sequence shown here is derived from an EMBL/GenBank/DDBJ whole genome shotgun (WGS) entry which is preliminary data.</text>
</comment>
<feature type="region of interest" description="Disordered" evidence="9">
    <location>
        <begin position="161"/>
        <end position="187"/>
    </location>
</feature>
<evidence type="ECO:0000256" key="4">
    <source>
        <dbReference type="ARBA" id="ARBA00022664"/>
    </source>
</evidence>
<feature type="compositionally biased region" description="Basic and acidic residues" evidence="9">
    <location>
        <begin position="161"/>
        <end position="176"/>
    </location>
</feature>
<comment type="similarity">
    <text evidence="2">Belongs to the AAR2 family.</text>
</comment>
<proteinExistence type="inferred from homology"/>
<dbReference type="InterPro" id="IPR033647">
    <property type="entry name" value="Aar2_N"/>
</dbReference>
<dbReference type="GO" id="GO:0005681">
    <property type="term" value="C:spliceosomal complex"/>
    <property type="evidence" value="ECO:0007669"/>
    <property type="project" value="UniProtKB-KW"/>
</dbReference>
<keyword evidence="6" id="KW-0508">mRNA splicing</keyword>
<reference evidence="12" key="1">
    <citation type="submission" date="2021-10" db="EMBL/GenBank/DDBJ databases">
        <title>Tropical sea cucumber genome reveals ecological adaptation and Cuvierian tubules defense mechanism.</title>
        <authorList>
            <person name="Chen T."/>
        </authorList>
    </citation>
    <scope>NUCLEOTIDE SEQUENCE</scope>
    <source>
        <strain evidence="12">Nanhai2018</strain>
        <tissue evidence="12">Muscle</tissue>
    </source>
</reference>
<comment type="function">
    <text evidence="1">Component of the U5 snRNP complex that is required for spliceosome assembly and for pre-mRNA splicing.</text>
</comment>
<dbReference type="InterPro" id="IPR007946">
    <property type="entry name" value="AAR2"/>
</dbReference>
<dbReference type="Gene3D" id="1.25.40.550">
    <property type="entry name" value="Aar2, C-terminal domain-like"/>
    <property type="match status" value="1"/>
</dbReference>
<dbReference type="InterPro" id="IPR038516">
    <property type="entry name" value="AAR2_N_sf"/>
</dbReference>
<evidence type="ECO:0000256" key="1">
    <source>
        <dbReference type="ARBA" id="ARBA00003708"/>
    </source>
</evidence>
<feature type="domain" description="AAR2 C-terminal" evidence="10">
    <location>
        <begin position="196"/>
        <end position="352"/>
    </location>
</feature>
<evidence type="ECO:0000313" key="13">
    <source>
        <dbReference type="Proteomes" id="UP001152320"/>
    </source>
</evidence>
<dbReference type="PANTHER" id="PTHR12689:SF4">
    <property type="entry name" value="PROTEIN AAR2 HOMOLOG"/>
    <property type="match status" value="1"/>
</dbReference>
<comment type="subunit">
    <text evidence="8">Interacts with PRPF8 (via RNase H homology domain). Component of a U5 snRNP complex that contains PRPF8.</text>
</comment>
<dbReference type="FunFam" id="2.60.34.20:FF:000001">
    <property type="entry name" value="protein AAR2 homolog"/>
    <property type="match status" value="1"/>
</dbReference>
<keyword evidence="4" id="KW-0507">mRNA processing</keyword>
<dbReference type="InterPro" id="IPR038514">
    <property type="entry name" value="AAR2_C_sf"/>
</dbReference>
<evidence type="ECO:0000259" key="11">
    <source>
        <dbReference type="Pfam" id="PF20981"/>
    </source>
</evidence>